<dbReference type="STRING" id="1499966.U14_00672"/>
<dbReference type="PANTHER" id="PTHR34203:SF15">
    <property type="entry name" value="SLL1173 PROTEIN"/>
    <property type="match status" value="1"/>
</dbReference>
<sequence length="274" mass="31921">MKKNYKQHIIRFYQRFFAKRKFYSFNKLLFECSLRGLGILNAKTATLTGELFFLQQHLKKAPHGGIVFDVGANVGHYSQMCHEINPFLHLYAFEPLPANYEKLHSWALSQTGNITTVNLGCGERNEMIEIYDYAEVNGSSHASLYKDVFEKIHRADAKPTQINLVKLDDFAREKNIEQIYLLKIDVEGHELSVLRGTENLIRNGKIHSIQFEFGPMNMISRVFFQDVLDFLRDYRCYRLLPDGMIPLNKANKPYRLSHEHNIFAFQNIVALRNI</sequence>
<dbReference type="NCBIfam" id="TIGR01444">
    <property type="entry name" value="fkbM_fam"/>
    <property type="match status" value="1"/>
</dbReference>
<dbReference type="EMBL" id="DF820455">
    <property type="protein sequence ID" value="GAK49450.1"/>
    <property type="molecule type" value="Genomic_DNA"/>
</dbReference>
<keyword evidence="3" id="KW-1185">Reference proteome</keyword>
<proteinExistence type="predicted"/>
<dbReference type="Pfam" id="PF05050">
    <property type="entry name" value="Methyltransf_21"/>
    <property type="match status" value="1"/>
</dbReference>
<dbReference type="InterPro" id="IPR052514">
    <property type="entry name" value="SAM-dependent_MTase"/>
</dbReference>
<gene>
    <name evidence="2" type="ORF">U14_00672</name>
</gene>
<organism evidence="2">
    <name type="scientific">Candidatus Moduliflexus flocculans</name>
    <dbReference type="NCBI Taxonomy" id="1499966"/>
    <lineage>
        <taxon>Bacteria</taxon>
        <taxon>Candidatus Moduliflexota</taxon>
        <taxon>Candidatus Moduliflexia</taxon>
        <taxon>Candidatus Moduliflexales</taxon>
        <taxon>Candidatus Moduliflexaceae</taxon>
    </lineage>
</organism>
<dbReference type="Proteomes" id="UP000030700">
    <property type="component" value="Unassembled WGS sequence"/>
</dbReference>
<keyword evidence="2" id="KW-0808">Transferase</keyword>
<dbReference type="Gene3D" id="3.40.50.150">
    <property type="entry name" value="Vaccinia Virus protein VP39"/>
    <property type="match status" value="1"/>
</dbReference>
<accession>A0A0S6VQI9</accession>
<dbReference type="InterPro" id="IPR006342">
    <property type="entry name" value="FkbM_mtfrase"/>
</dbReference>
<dbReference type="AlphaFoldDB" id="A0A0S6VQI9"/>
<dbReference type="HOGENOM" id="CLU_068034_0_0_0"/>
<reference evidence="2" key="1">
    <citation type="journal article" date="2015" name="PeerJ">
        <title>First genomic representation of candidate bacterial phylum KSB3 points to enhanced environmental sensing as a trigger of wastewater bulking.</title>
        <authorList>
            <person name="Sekiguchi Y."/>
            <person name="Ohashi A."/>
            <person name="Parks D.H."/>
            <person name="Yamauchi T."/>
            <person name="Tyson G.W."/>
            <person name="Hugenholtz P."/>
        </authorList>
    </citation>
    <scope>NUCLEOTIDE SEQUENCE [LARGE SCALE GENOMIC DNA]</scope>
</reference>
<evidence type="ECO:0000313" key="2">
    <source>
        <dbReference type="EMBL" id="GAK49450.1"/>
    </source>
</evidence>
<feature type="domain" description="Methyltransferase FkbM" evidence="1">
    <location>
        <begin position="69"/>
        <end position="234"/>
    </location>
</feature>
<dbReference type="PANTHER" id="PTHR34203">
    <property type="entry name" value="METHYLTRANSFERASE, FKBM FAMILY PROTEIN"/>
    <property type="match status" value="1"/>
</dbReference>
<protein>
    <submittedName>
        <fullName evidence="2">Methyltransferase FkbM family</fullName>
    </submittedName>
</protein>
<dbReference type="GO" id="GO:0032259">
    <property type="term" value="P:methylation"/>
    <property type="evidence" value="ECO:0007669"/>
    <property type="project" value="UniProtKB-KW"/>
</dbReference>
<evidence type="ECO:0000259" key="1">
    <source>
        <dbReference type="Pfam" id="PF05050"/>
    </source>
</evidence>
<evidence type="ECO:0000313" key="3">
    <source>
        <dbReference type="Proteomes" id="UP000030700"/>
    </source>
</evidence>
<dbReference type="InterPro" id="IPR029063">
    <property type="entry name" value="SAM-dependent_MTases_sf"/>
</dbReference>
<dbReference type="GO" id="GO:0008168">
    <property type="term" value="F:methyltransferase activity"/>
    <property type="evidence" value="ECO:0007669"/>
    <property type="project" value="UniProtKB-KW"/>
</dbReference>
<keyword evidence="2" id="KW-0489">Methyltransferase</keyword>
<dbReference type="SUPFAM" id="SSF53335">
    <property type="entry name" value="S-adenosyl-L-methionine-dependent methyltransferases"/>
    <property type="match status" value="1"/>
</dbReference>
<name>A0A0S6VQI9_9BACT</name>